<name>A0A8J3D6S5_9BACT</name>
<dbReference type="EMBL" id="BMXF01000004">
    <property type="protein sequence ID" value="GHB82178.1"/>
    <property type="molecule type" value="Genomic_DNA"/>
</dbReference>
<reference evidence="1 2" key="1">
    <citation type="journal article" date="2014" name="Int. J. Syst. Evol. Microbiol.">
        <title>Complete genome sequence of Corynebacterium casei LMG S-19264T (=DSM 44701T), isolated from a smear-ripened cheese.</title>
        <authorList>
            <consortium name="US DOE Joint Genome Institute (JGI-PGF)"/>
            <person name="Walter F."/>
            <person name="Albersmeier A."/>
            <person name="Kalinowski J."/>
            <person name="Ruckert C."/>
        </authorList>
    </citation>
    <scope>NUCLEOTIDE SEQUENCE [LARGE SCALE GENOMIC DNA]</scope>
    <source>
        <strain evidence="1 2">KCTC 12866</strain>
    </source>
</reference>
<dbReference type="AlphaFoldDB" id="A0A8J3D6S5"/>
<evidence type="ECO:0000313" key="2">
    <source>
        <dbReference type="Proteomes" id="UP000598271"/>
    </source>
</evidence>
<accession>A0A8J3D6S5</accession>
<sequence>MRYLKDIPHAQYKIGLYQWNGKYIVKFEAGGQYEQIYKIDETEFESVEELESILDEKFISTISGRFQQMHADTQESMKRHDLLF</sequence>
<dbReference type="RefSeq" id="WP_189566834.1">
    <property type="nucleotide sequence ID" value="NZ_BMXF01000004.1"/>
</dbReference>
<evidence type="ECO:0000313" key="1">
    <source>
        <dbReference type="EMBL" id="GHB82178.1"/>
    </source>
</evidence>
<dbReference type="Proteomes" id="UP000598271">
    <property type="component" value="Unassembled WGS sequence"/>
</dbReference>
<gene>
    <name evidence="1" type="ORF">GCM10007390_41600</name>
</gene>
<proteinExistence type="predicted"/>
<keyword evidence="2" id="KW-1185">Reference proteome</keyword>
<protein>
    <submittedName>
        <fullName evidence="1">Uncharacterized protein</fullName>
    </submittedName>
</protein>
<organism evidence="1 2">
    <name type="scientific">Persicitalea jodogahamensis</name>
    <dbReference type="NCBI Taxonomy" id="402147"/>
    <lineage>
        <taxon>Bacteria</taxon>
        <taxon>Pseudomonadati</taxon>
        <taxon>Bacteroidota</taxon>
        <taxon>Cytophagia</taxon>
        <taxon>Cytophagales</taxon>
        <taxon>Spirosomataceae</taxon>
        <taxon>Persicitalea</taxon>
    </lineage>
</organism>
<comment type="caution">
    <text evidence="1">The sequence shown here is derived from an EMBL/GenBank/DDBJ whole genome shotgun (WGS) entry which is preliminary data.</text>
</comment>